<name>A0A0P1B046_PLAHL</name>
<evidence type="ECO:0000313" key="2">
    <source>
        <dbReference type="Proteomes" id="UP000054928"/>
    </source>
</evidence>
<evidence type="ECO:0000313" key="1">
    <source>
        <dbReference type="EMBL" id="CEG46623.1"/>
    </source>
</evidence>
<sequence length="88" mass="10121">MEMVDKQQQLLKAMTKREVKVEGMRLPQFFGKMGKSVDLYFEQLAQYFKAKNIDWKSDAQNSRILAITPANFKGNAAAWMFPESGVRS</sequence>
<dbReference type="RefSeq" id="XP_024582992.1">
    <property type="nucleotide sequence ID" value="XM_024717499.1"/>
</dbReference>
<organism evidence="1 2">
    <name type="scientific">Plasmopara halstedii</name>
    <name type="common">Downy mildew of sunflower</name>
    <dbReference type="NCBI Taxonomy" id="4781"/>
    <lineage>
        <taxon>Eukaryota</taxon>
        <taxon>Sar</taxon>
        <taxon>Stramenopiles</taxon>
        <taxon>Oomycota</taxon>
        <taxon>Peronosporomycetes</taxon>
        <taxon>Peronosporales</taxon>
        <taxon>Peronosporaceae</taxon>
        <taxon>Plasmopara</taxon>
    </lineage>
</organism>
<dbReference type="OMA" id="INWHDET"/>
<dbReference type="AlphaFoldDB" id="A0A0P1B046"/>
<accession>A0A0P1B046</accession>
<reference evidence="2" key="1">
    <citation type="submission" date="2014-09" db="EMBL/GenBank/DDBJ databases">
        <authorList>
            <person name="Sharma Rahul"/>
            <person name="Thines Marco"/>
        </authorList>
    </citation>
    <scope>NUCLEOTIDE SEQUENCE [LARGE SCALE GENOMIC DNA]</scope>
</reference>
<dbReference type="STRING" id="4781.A0A0P1B046"/>
<dbReference type="EMBL" id="CCYD01002089">
    <property type="protein sequence ID" value="CEG46623.1"/>
    <property type="molecule type" value="Genomic_DNA"/>
</dbReference>
<protein>
    <submittedName>
        <fullName evidence="1">Uncharacterized protein</fullName>
    </submittedName>
</protein>
<dbReference type="Proteomes" id="UP000054928">
    <property type="component" value="Unassembled WGS sequence"/>
</dbReference>
<keyword evidence="2" id="KW-1185">Reference proteome</keyword>
<dbReference type="GeneID" id="36398276"/>
<proteinExistence type="predicted"/>
<dbReference type="OrthoDB" id="77494at2759"/>